<proteinExistence type="predicted"/>
<reference evidence="2" key="1">
    <citation type="submission" date="2021-02" db="EMBL/GenBank/DDBJ databases">
        <authorList>
            <person name="Nowell W R."/>
        </authorList>
    </citation>
    <scope>NUCLEOTIDE SEQUENCE</scope>
</reference>
<sequence length="187" mass="22156">MTNETLCFMCNKTQCIIQCSGCDLFYCRRCFNNHRQHIENDFVHLYYVERDQFQYEMNIRLDESKNVNQLLNAVDVWEHETIIAVRKSAQKARLNVQNSTEIYHTTIRTNFNQFTNELSYRHEHKDYTERTIAQLYRQLNELKNFPKVSTQKKDVNDLEDDVPPILLSMATDNVGDADSYSPSLIRS</sequence>
<comment type="caution">
    <text evidence="2">The sequence shown here is derived from an EMBL/GenBank/DDBJ whole genome shotgun (WGS) entry which is preliminary data.</text>
</comment>
<protein>
    <recommendedName>
        <fullName evidence="4">B box-type domain-containing protein</fullName>
    </recommendedName>
</protein>
<evidence type="ECO:0000313" key="2">
    <source>
        <dbReference type="EMBL" id="CAF4025976.1"/>
    </source>
</evidence>
<dbReference type="Proteomes" id="UP000677228">
    <property type="component" value="Unassembled WGS sequence"/>
</dbReference>
<evidence type="ECO:0000313" key="1">
    <source>
        <dbReference type="EMBL" id="CAF1217790.1"/>
    </source>
</evidence>
<gene>
    <name evidence="1" type="ORF">OVA965_LOCUS24767</name>
    <name evidence="2" type="ORF">TMI583_LOCUS25482</name>
</gene>
<accession>A0A8S2P070</accession>
<dbReference type="EMBL" id="CAJNOK010015067">
    <property type="protein sequence ID" value="CAF1217790.1"/>
    <property type="molecule type" value="Genomic_DNA"/>
</dbReference>
<organism evidence="2 3">
    <name type="scientific">Didymodactylos carnosus</name>
    <dbReference type="NCBI Taxonomy" id="1234261"/>
    <lineage>
        <taxon>Eukaryota</taxon>
        <taxon>Metazoa</taxon>
        <taxon>Spiralia</taxon>
        <taxon>Gnathifera</taxon>
        <taxon>Rotifera</taxon>
        <taxon>Eurotatoria</taxon>
        <taxon>Bdelloidea</taxon>
        <taxon>Philodinida</taxon>
        <taxon>Philodinidae</taxon>
        <taxon>Didymodactylos</taxon>
    </lineage>
</organism>
<feature type="non-terminal residue" evidence="2">
    <location>
        <position position="1"/>
    </location>
</feature>
<name>A0A8S2P070_9BILA</name>
<evidence type="ECO:0000313" key="3">
    <source>
        <dbReference type="Proteomes" id="UP000682733"/>
    </source>
</evidence>
<evidence type="ECO:0008006" key="4">
    <source>
        <dbReference type="Google" id="ProtNLM"/>
    </source>
</evidence>
<dbReference type="EMBL" id="CAJOBA010036598">
    <property type="protein sequence ID" value="CAF4025976.1"/>
    <property type="molecule type" value="Genomic_DNA"/>
</dbReference>
<dbReference type="Proteomes" id="UP000682733">
    <property type="component" value="Unassembled WGS sequence"/>
</dbReference>
<dbReference type="AlphaFoldDB" id="A0A8S2P070"/>